<keyword evidence="2" id="KW-0547">Nucleotide-binding</keyword>
<dbReference type="InterPro" id="IPR036615">
    <property type="entry name" value="Mur_ligase_C_dom_sf"/>
</dbReference>
<keyword evidence="7" id="KW-1185">Reference proteome</keyword>
<evidence type="ECO:0000313" key="7">
    <source>
        <dbReference type="Proteomes" id="UP000565262"/>
    </source>
</evidence>
<dbReference type="GO" id="GO:0005524">
    <property type="term" value="F:ATP binding"/>
    <property type="evidence" value="ECO:0007669"/>
    <property type="project" value="UniProtKB-KW"/>
</dbReference>
<keyword evidence="3" id="KW-0067">ATP-binding</keyword>
<dbReference type="Proteomes" id="UP000565262">
    <property type="component" value="Unassembled WGS sequence"/>
</dbReference>
<dbReference type="InterPro" id="IPR029052">
    <property type="entry name" value="Metallo-depent_PP-like"/>
</dbReference>
<dbReference type="SUPFAM" id="SSF53623">
    <property type="entry name" value="MurD-like peptide ligases, catalytic domain"/>
    <property type="match status" value="1"/>
</dbReference>
<dbReference type="Pfam" id="PF02875">
    <property type="entry name" value="Mur_ligase_C"/>
    <property type="match status" value="1"/>
</dbReference>
<sequence length="1033" mass="114627">MKKLSPAPEDSEQSPQTAPPQTEEKTVTLVWGGDVNLGRRQHYRYRESLQSRILDIPELHAADLAIVNLECVLATCGEQGAAKGEGGPYYYRARPEMLSILLDAGVNMVTTANNHSGDYGPEAQLQQQMILNAVGLSCAGSGRNTESAFRPAFYRAGHLNVAVFSIDATQHRFAATETTPGNAWIDLKAPEQWHQILKPRIQHARTVADIILVAVHWGENNQPAPCKNEVAVGHAIIDAGADAILGASAHQLQGIEVYRSRPVIYDAGDLLFDAVRNNLADSGLFELTVSSRGVEKLRFIPVGAGFGFTRKLYSEDARALSEKMLQLSHPLGCNLTIDKNDGSASISLAPPVRPVTQRPELQNPRIIPELLSRFSPVPEDYQTASVPEHCRITPVRLGPLTLLGVHISPDNIQQRQMIYVESYWCCDEIISEDMRLDIRAAPMMPSTMPDWGHAMDHDPCDWMQPTSQWQPGVIYRDRYGLRPPPLSAIKNIALKISIRLTGTPAARKAGKYIAPQIIHINIQGCSAYENTDYRQTFSDEFLKTSTHRGWNAGQLEEITGGRWINPPADDWLVQSVVRASNHIDCVTDPCLYVASDYVTLARHERYSNMQKVYDNNWNSHRKIKQIHHCIAGAIVSETTGLSKLGLPLLKVQDPIKAMIEIGIASRKRLKGKVICITGSAGKSSTLHAMNVILGQNKKVWTTYNNYNSRVGLFVVLASAPYDADFVVLETAISAINTARYKHIRYVSPDITVITNISAAHLKPGETTLDIARKKTNIFNGMQPGMTAVICSETEHFDYMLNRAAEFKLQTICYGLSDSDHIQLKKLDDQGIAHIRLFDQYIELPCGHQPEHIVLNLLSCLAVLVLSEENYTDYLEAFSQVGVIEGRGIRSDISTSFGRIQIIDDAYNANPISMKAALRAFKASTTPGRKIMVLGDMLELSDQSEHYHRALTPMITDAAADQVLLTGEQMSKILPGLENSKVPYRFFESTDALTQYLSYNSLHQDLILFKASNGIGLRRVIQQLQQQISVSDHT</sequence>
<dbReference type="InterPro" id="IPR013221">
    <property type="entry name" value="Mur_ligase_cen"/>
</dbReference>
<dbReference type="InterPro" id="IPR036565">
    <property type="entry name" value="Mur-like_cat_sf"/>
</dbReference>
<dbReference type="Gene3D" id="3.90.190.20">
    <property type="entry name" value="Mur ligase, C-terminal domain"/>
    <property type="match status" value="1"/>
</dbReference>
<dbReference type="RefSeq" id="WP_182810974.1">
    <property type="nucleotide sequence ID" value="NZ_JACJFM010000045.1"/>
</dbReference>
<dbReference type="PANTHER" id="PTHR43024:SF1">
    <property type="entry name" value="UDP-N-ACETYLMURAMOYL-TRIPEPTIDE--D-ALANYL-D-ALANINE LIGASE"/>
    <property type="match status" value="1"/>
</dbReference>
<dbReference type="CDD" id="cd07381">
    <property type="entry name" value="MPP_CapA"/>
    <property type="match status" value="1"/>
</dbReference>
<reference evidence="6 7" key="1">
    <citation type="submission" date="2020-08" db="EMBL/GenBank/DDBJ databases">
        <title>Oceanospirillum sp. nov. isolated from marine sediment.</title>
        <authorList>
            <person name="Ji X."/>
        </authorList>
    </citation>
    <scope>NUCLEOTIDE SEQUENCE [LARGE SCALE GENOMIC DNA]</scope>
    <source>
        <strain evidence="6 7">D5</strain>
    </source>
</reference>
<keyword evidence="1" id="KW-0436">Ligase</keyword>
<feature type="region of interest" description="Disordered" evidence="4">
    <location>
        <begin position="1"/>
        <end position="25"/>
    </location>
</feature>
<dbReference type="AlphaFoldDB" id="A0A839IW31"/>
<dbReference type="InterPro" id="IPR051046">
    <property type="entry name" value="MurCDEF_CellWall_CoF430Synth"/>
</dbReference>
<gene>
    <name evidence="6" type="ORF">H4O21_21335</name>
</gene>
<evidence type="ECO:0000259" key="5">
    <source>
        <dbReference type="SMART" id="SM00854"/>
    </source>
</evidence>
<evidence type="ECO:0000256" key="1">
    <source>
        <dbReference type="ARBA" id="ARBA00022598"/>
    </source>
</evidence>
<evidence type="ECO:0000256" key="3">
    <source>
        <dbReference type="ARBA" id="ARBA00022840"/>
    </source>
</evidence>
<evidence type="ECO:0000313" key="6">
    <source>
        <dbReference type="EMBL" id="MBB1489158.1"/>
    </source>
</evidence>
<dbReference type="EMBL" id="JACJFM010000045">
    <property type="protein sequence ID" value="MBB1489158.1"/>
    <property type="molecule type" value="Genomic_DNA"/>
</dbReference>
<evidence type="ECO:0000256" key="2">
    <source>
        <dbReference type="ARBA" id="ARBA00022741"/>
    </source>
</evidence>
<dbReference type="PANTHER" id="PTHR43024">
    <property type="entry name" value="UDP-N-ACETYLMURAMOYL-TRIPEPTIDE--D-ALANYL-D-ALANINE LIGASE"/>
    <property type="match status" value="1"/>
</dbReference>
<dbReference type="Pfam" id="PF08245">
    <property type="entry name" value="Mur_ligase_M"/>
    <property type="match status" value="1"/>
</dbReference>
<comment type="caution">
    <text evidence="6">The sequence shown here is derived from an EMBL/GenBank/DDBJ whole genome shotgun (WGS) entry which is preliminary data.</text>
</comment>
<dbReference type="InterPro" id="IPR019079">
    <property type="entry name" value="Capsule_synth_CapA"/>
</dbReference>
<evidence type="ECO:0000256" key="4">
    <source>
        <dbReference type="SAM" id="MobiDB-lite"/>
    </source>
</evidence>
<name>A0A839IW31_9GAMM</name>
<dbReference type="InterPro" id="IPR004101">
    <property type="entry name" value="Mur_ligase_C"/>
</dbReference>
<dbReference type="GO" id="GO:0016881">
    <property type="term" value="F:acid-amino acid ligase activity"/>
    <property type="evidence" value="ECO:0007669"/>
    <property type="project" value="InterPro"/>
</dbReference>
<dbReference type="SUPFAM" id="SSF56300">
    <property type="entry name" value="Metallo-dependent phosphatases"/>
    <property type="match status" value="1"/>
</dbReference>
<feature type="domain" description="Capsule synthesis protein CapA" evidence="5">
    <location>
        <begin position="28"/>
        <end position="274"/>
    </location>
</feature>
<dbReference type="SMART" id="SM00854">
    <property type="entry name" value="PGA_cap"/>
    <property type="match status" value="1"/>
</dbReference>
<proteinExistence type="predicted"/>
<dbReference type="SUPFAM" id="SSF53244">
    <property type="entry name" value="MurD-like peptide ligases, peptide-binding domain"/>
    <property type="match status" value="1"/>
</dbReference>
<dbReference type="Gene3D" id="3.60.21.10">
    <property type="match status" value="1"/>
</dbReference>
<dbReference type="Pfam" id="PF09587">
    <property type="entry name" value="PGA_cap"/>
    <property type="match status" value="1"/>
</dbReference>
<protein>
    <submittedName>
        <fullName evidence="6">CapA family protein</fullName>
    </submittedName>
</protein>
<dbReference type="Gene3D" id="3.40.1190.10">
    <property type="entry name" value="Mur-like, catalytic domain"/>
    <property type="match status" value="1"/>
</dbReference>
<organism evidence="6 7">
    <name type="scientific">Oceanospirillum sediminis</name>
    <dbReference type="NCBI Taxonomy" id="2760088"/>
    <lineage>
        <taxon>Bacteria</taxon>
        <taxon>Pseudomonadati</taxon>
        <taxon>Pseudomonadota</taxon>
        <taxon>Gammaproteobacteria</taxon>
        <taxon>Oceanospirillales</taxon>
        <taxon>Oceanospirillaceae</taxon>
        <taxon>Oceanospirillum</taxon>
    </lineage>
</organism>
<accession>A0A839IW31</accession>